<reference evidence="2 4" key="2">
    <citation type="journal article" date="2014" name="BMC Genomics">
        <title>An improved genome release (version Mt4.0) for the model legume Medicago truncatula.</title>
        <authorList>
            <person name="Tang H."/>
            <person name="Krishnakumar V."/>
            <person name="Bidwell S."/>
            <person name="Rosen B."/>
            <person name="Chan A."/>
            <person name="Zhou S."/>
            <person name="Gentzbittel L."/>
            <person name="Childs K.L."/>
            <person name="Yandell M."/>
            <person name="Gundlach H."/>
            <person name="Mayer K.F."/>
            <person name="Schwartz D.C."/>
            <person name="Town C.D."/>
        </authorList>
    </citation>
    <scope>GENOME REANNOTATION</scope>
    <source>
        <strain evidence="2">A17</strain>
        <strain evidence="3 4">cv. Jemalong A17</strain>
    </source>
</reference>
<feature type="non-terminal residue" evidence="2">
    <location>
        <position position="1"/>
    </location>
</feature>
<protein>
    <submittedName>
        <fullName evidence="2 3">Uncharacterized protein</fullName>
    </submittedName>
</protein>
<dbReference type="PANTHER" id="PTHR10792:SF8">
    <property type="entry name" value="RIBOSOME BIOGENESIS PROTEIN RLP24-RELATED"/>
    <property type="match status" value="1"/>
</dbReference>
<evidence type="ECO:0000313" key="2">
    <source>
        <dbReference type="EMBL" id="KEH15896.1"/>
    </source>
</evidence>
<organism evidence="2 4">
    <name type="scientific">Medicago truncatula</name>
    <name type="common">Barrel medic</name>
    <name type="synonym">Medicago tribuloides</name>
    <dbReference type="NCBI Taxonomy" id="3880"/>
    <lineage>
        <taxon>Eukaryota</taxon>
        <taxon>Viridiplantae</taxon>
        <taxon>Streptophyta</taxon>
        <taxon>Embryophyta</taxon>
        <taxon>Tracheophyta</taxon>
        <taxon>Spermatophyta</taxon>
        <taxon>Magnoliopsida</taxon>
        <taxon>eudicotyledons</taxon>
        <taxon>Gunneridae</taxon>
        <taxon>Pentapetalae</taxon>
        <taxon>rosids</taxon>
        <taxon>fabids</taxon>
        <taxon>Fabales</taxon>
        <taxon>Fabaceae</taxon>
        <taxon>Papilionoideae</taxon>
        <taxon>50 kb inversion clade</taxon>
        <taxon>NPAAA clade</taxon>
        <taxon>Hologalegina</taxon>
        <taxon>IRL clade</taxon>
        <taxon>Trifolieae</taxon>
        <taxon>Medicago</taxon>
    </lineage>
</organism>
<dbReference type="EnsemblPlants" id="KEH15896">
    <property type="protein sequence ID" value="KEH15896"/>
    <property type="gene ID" value="MTR_0450s0010"/>
</dbReference>
<reference evidence="2 4" key="1">
    <citation type="journal article" date="2011" name="Nature">
        <title>The Medicago genome provides insight into the evolution of rhizobial symbioses.</title>
        <authorList>
            <person name="Young N.D."/>
            <person name="Debelle F."/>
            <person name="Oldroyd G.E."/>
            <person name="Geurts R."/>
            <person name="Cannon S.B."/>
            <person name="Udvardi M.K."/>
            <person name="Benedito V.A."/>
            <person name="Mayer K.F."/>
            <person name="Gouzy J."/>
            <person name="Schoof H."/>
            <person name="Van de Peer Y."/>
            <person name="Proost S."/>
            <person name="Cook D.R."/>
            <person name="Meyers B.C."/>
            <person name="Spannagl M."/>
            <person name="Cheung F."/>
            <person name="De Mita S."/>
            <person name="Krishnakumar V."/>
            <person name="Gundlach H."/>
            <person name="Zhou S."/>
            <person name="Mudge J."/>
            <person name="Bharti A.K."/>
            <person name="Murray J.D."/>
            <person name="Naoumkina M.A."/>
            <person name="Rosen B."/>
            <person name="Silverstein K.A."/>
            <person name="Tang H."/>
            <person name="Rombauts S."/>
            <person name="Zhao P.X."/>
            <person name="Zhou P."/>
            <person name="Barbe V."/>
            <person name="Bardou P."/>
            <person name="Bechner M."/>
            <person name="Bellec A."/>
            <person name="Berger A."/>
            <person name="Berges H."/>
            <person name="Bidwell S."/>
            <person name="Bisseling T."/>
            <person name="Choisne N."/>
            <person name="Couloux A."/>
            <person name="Denny R."/>
            <person name="Deshpande S."/>
            <person name="Dai X."/>
            <person name="Doyle J.J."/>
            <person name="Dudez A.M."/>
            <person name="Farmer A.D."/>
            <person name="Fouteau S."/>
            <person name="Franken C."/>
            <person name="Gibelin C."/>
            <person name="Gish J."/>
            <person name="Goldstein S."/>
            <person name="Gonzalez A.J."/>
            <person name="Green P.J."/>
            <person name="Hallab A."/>
            <person name="Hartog M."/>
            <person name="Hua A."/>
            <person name="Humphray S.J."/>
            <person name="Jeong D.H."/>
            <person name="Jing Y."/>
            <person name="Jocker A."/>
            <person name="Kenton S.M."/>
            <person name="Kim D.J."/>
            <person name="Klee K."/>
            <person name="Lai H."/>
            <person name="Lang C."/>
            <person name="Lin S."/>
            <person name="Macmil S.L."/>
            <person name="Magdelenat G."/>
            <person name="Matthews L."/>
            <person name="McCorrison J."/>
            <person name="Monaghan E.L."/>
            <person name="Mun J.H."/>
            <person name="Najar F.Z."/>
            <person name="Nicholson C."/>
            <person name="Noirot C."/>
            <person name="O'Bleness M."/>
            <person name="Paule C.R."/>
            <person name="Poulain J."/>
            <person name="Prion F."/>
            <person name="Qin B."/>
            <person name="Qu C."/>
            <person name="Retzel E.F."/>
            <person name="Riddle C."/>
            <person name="Sallet E."/>
            <person name="Samain S."/>
            <person name="Samson N."/>
            <person name="Sanders I."/>
            <person name="Saurat O."/>
            <person name="Scarpelli C."/>
            <person name="Schiex T."/>
            <person name="Segurens B."/>
            <person name="Severin A.J."/>
            <person name="Sherrier D.J."/>
            <person name="Shi R."/>
            <person name="Sims S."/>
            <person name="Singer S.R."/>
            <person name="Sinharoy S."/>
            <person name="Sterck L."/>
            <person name="Viollet A."/>
            <person name="Wang B.B."/>
            <person name="Wang K."/>
            <person name="Wang M."/>
            <person name="Wang X."/>
            <person name="Warfsmann J."/>
            <person name="Weissenbach J."/>
            <person name="White D.D."/>
            <person name="White J.D."/>
            <person name="Wiley G.B."/>
            <person name="Wincker P."/>
            <person name="Xing Y."/>
            <person name="Yang L."/>
            <person name="Yao Z."/>
            <person name="Ying F."/>
            <person name="Zhai J."/>
            <person name="Zhou L."/>
            <person name="Zuber A."/>
            <person name="Denarie J."/>
            <person name="Dixon R.A."/>
            <person name="May G.D."/>
            <person name="Schwartz D.C."/>
            <person name="Rogers J."/>
            <person name="Quetier F."/>
            <person name="Town C.D."/>
            <person name="Roe B.A."/>
        </authorList>
    </citation>
    <scope>NUCLEOTIDE SEQUENCE [LARGE SCALE GENOMIC DNA]</scope>
    <source>
        <strain evidence="2">A17</strain>
        <strain evidence="3 4">cv. Jemalong A17</strain>
    </source>
</reference>
<reference evidence="3" key="3">
    <citation type="submission" date="2015-06" db="UniProtKB">
        <authorList>
            <consortium name="EnsemblPlants"/>
        </authorList>
    </citation>
    <scope>IDENTIFICATION</scope>
    <source>
        <strain evidence="3">cv. Jemalong A17</strain>
    </source>
</reference>
<sequence>MSMETKVMLKIQNDNLLPKGGGSDQPSLERKILLNLFITGERANVPRYIFRHMIQQLRESQLRNRYWVPYGRLFSEIFHQGGLINLLLKVDFFTDDQLGTETGKIINGETLIKMKLISREDYKKLSTNVKEFDVVSAIMKDFPPICKQDPLDVQMHFIKEHFATTGTKISLRDVPETMYGGALPVAKSRKTKRKVISKDAYLEEGSKQASKKEKKDKKKKSSSEQIVDSELPTIQKEAQDLNAEEIFESRTRSSKEAATFQEAPEKLRMEAAASEEEGEETATELLTREVRKKQAEDAAALQRAVELAQQAKIPVTSIAREDFSTIAEKVIEAAEEVQGLISSEAEHLLNVAA</sequence>
<dbReference type="PANTHER" id="PTHR10792">
    <property type="entry name" value="60S RIBOSOMAL PROTEIN L24"/>
    <property type="match status" value="1"/>
</dbReference>
<dbReference type="HOGENOM" id="CLU_015296_0_0_1"/>
<feature type="region of interest" description="Disordered" evidence="1">
    <location>
        <begin position="204"/>
        <end position="237"/>
    </location>
</feature>
<dbReference type="EMBL" id="KL403175">
    <property type="protein sequence ID" value="KEH15896.1"/>
    <property type="molecule type" value="Genomic_DNA"/>
</dbReference>
<gene>
    <name evidence="2" type="ORF">MTR_0450s0010</name>
</gene>
<evidence type="ECO:0000313" key="4">
    <source>
        <dbReference type="Proteomes" id="UP000002051"/>
    </source>
</evidence>
<keyword evidence="4" id="KW-1185">Reference proteome</keyword>
<evidence type="ECO:0000313" key="3">
    <source>
        <dbReference type="EnsemblPlants" id="KEH15896"/>
    </source>
</evidence>
<dbReference type="Proteomes" id="UP000002051">
    <property type="component" value="Unassembled WGS sequence"/>
</dbReference>
<proteinExistence type="predicted"/>
<feature type="compositionally biased region" description="Basic and acidic residues" evidence="1">
    <location>
        <begin position="204"/>
        <end position="213"/>
    </location>
</feature>
<evidence type="ECO:0000256" key="1">
    <source>
        <dbReference type="SAM" id="MobiDB-lite"/>
    </source>
</evidence>
<dbReference type="InterPro" id="IPR056366">
    <property type="entry name" value="Ribosomal_eL24"/>
</dbReference>
<name>A0A072TFD0_MEDTR</name>
<dbReference type="AlphaFoldDB" id="A0A072TFD0"/>
<dbReference type="GO" id="GO:0003735">
    <property type="term" value="F:structural constituent of ribosome"/>
    <property type="evidence" value="ECO:0007669"/>
    <property type="project" value="InterPro"/>
</dbReference>
<accession>A0A072TFD0</accession>